<reference evidence="1 2" key="1">
    <citation type="submission" date="2021-06" db="EMBL/GenBank/DDBJ databases">
        <authorList>
            <person name="Palmer J.M."/>
        </authorList>
    </citation>
    <scope>NUCLEOTIDE SEQUENCE [LARGE SCALE GENOMIC DNA]</scope>
    <source>
        <strain evidence="1 2">AS_MEX2019</strain>
        <tissue evidence="1">Muscle</tissue>
    </source>
</reference>
<evidence type="ECO:0000313" key="2">
    <source>
        <dbReference type="Proteomes" id="UP001469553"/>
    </source>
</evidence>
<keyword evidence="2" id="KW-1185">Reference proteome</keyword>
<protein>
    <submittedName>
        <fullName evidence="1">Uncharacterized protein</fullName>
    </submittedName>
</protein>
<dbReference type="Proteomes" id="UP001469553">
    <property type="component" value="Unassembled WGS sequence"/>
</dbReference>
<proteinExistence type="predicted"/>
<evidence type="ECO:0000313" key="1">
    <source>
        <dbReference type="EMBL" id="MEQ2308794.1"/>
    </source>
</evidence>
<accession>A0ABV0ZSC8</accession>
<name>A0ABV0ZSC8_9TELE</name>
<organism evidence="1 2">
    <name type="scientific">Ameca splendens</name>
    <dbReference type="NCBI Taxonomy" id="208324"/>
    <lineage>
        <taxon>Eukaryota</taxon>
        <taxon>Metazoa</taxon>
        <taxon>Chordata</taxon>
        <taxon>Craniata</taxon>
        <taxon>Vertebrata</taxon>
        <taxon>Euteleostomi</taxon>
        <taxon>Actinopterygii</taxon>
        <taxon>Neopterygii</taxon>
        <taxon>Teleostei</taxon>
        <taxon>Neoteleostei</taxon>
        <taxon>Acanthomorphata</taxon>
        <taxon>Ovalentaria</taxon>
        <taxon>Atherinomorphae</taxon>
        <taxon>Cyprinodontiformes</taxon>
        <taxon>Goodeidae</taxon>
        <taxon>Ameca</taxon>
    </lineage>
</organism>
<gene>
    <name evidence="1" type="ORF">AMECASPLE_031881</name>
</gene>
<comment type="caution">
    <text evidence="1">The sequence shown here is derived from an EMBL/GenBank/DDBJ whole genome shotgun (WGS) entry which is preliminary data.</text>
</comment>
<dbReference type="EMBL" id="JAHRIP010069874">
    <property type="protein sequence ID" value="MEQ2308794.1"/>
    <property type="molecule type" value="Genomic_DNA"/>
</dbReference>
<sequence length="102" mass="11748">MQITWDTGVIIRRRWEAGGEGEQGAEGGRLLNLTVAEWKSNLNIKRKQERTESLPMTSLLTLRFNKQISLPADSRQKPDRRGMRAYISLLASRHNSLSWIQK</sequence>